<feature type="signal peptide" evidence="1">
    <location>
        <begin position="1"/>
        <end position="19"/>
    </location>
</feature>
<evidence type="ECO:0000256" key="1">
    <source>
        <dbReference type="SAM" id="SignalP"/>
    </source>
</evidence>
<gene>
    <name evidence="2" type="ORF">RKE40_04205</name>
</gene>
<protein>
    <submittedName>
        <fullName evidence="2">Uncharacterized protein</fullName>
    </submittedName>
</protein>
<comment type="caution">
    <text evidence="2">The sequence shown here is derived from an EMBL/GenBank/DDBJ whole genome shotgun (WGS) entry which is preliminary data.</text>
</comment>
<keyword evidence="3" id="KW-1185">Reference proteome</keyword>
<reference evidence="2 3" key="1">
    <citation type="submission" date="2023-09" db="EMBL/GenBank/DDBJ databases">
        <title>Whole genome shotgun sequencing (WGS) of Bosea sp. ZW T0_25, isolated from stored onions (Allium cepa).</title>
        <authorList>
            <person name="Stoll D.A."/>
            <person name="Huch M."/>
        </authorList>
    </citation>
    <scope>NUCLEOTIDE SEQUENCE [LARGE SCALE GENOMIC DNA]</scope>
    <source>
        <strain evidence="2 3">ZW T0_25</strain>
    </source>
</reference>
<evidence type="ECO:0000313" key="3">
    <source>
        <dbReference type="Proteomes" id="UP001254257"/>
    </source>
</evidence>
<dbReference type="Proteomes" id="UP001254257">
    <property type="component" value="Unassembled WGS sequence"/>
</dbReference>
<dbReference type="RefSeq" id="WP_316016986.1">
    <property type="nucleotide sequence ID" value="NZ_JAWDID010000004.1"/>
</dbReference>
<evidence type="ECO:0000313" key="2">
    <source>
        <dbReference type="EMBL" id="MDU0339066.1"/>
    </source>
</evidence>
<sequence>MAIAVFSVAVAAFSGFALAAPEAGVALGLFSFLGLWFGKRAFSGA</sequence>
<dbReference type="EMBL" id="JAWDID010000004">
    <property type="protein sequence ID" value="MDU0339066.1"/>
    <property type="molecule type" value="Genomic_DNA"/>
</dbReference>
<name>A0ABU3S2V5_9HYPH</name>
<proteinExistence type="predicted"/>
<organism evidence="2 3">
    <name type="scientific">Bosea rubneri</name>
    <dbReference type="NCBI Taxonomy" id="3075434"/>
    <lineage>
        <taxon>Bacteria</taxon>
        <taxon>Pseudomonadati</taxon>
        <taxon>Pseudomonadota</taxon>
        <taxon>Alphaproteobacteria</taxon>
        <taxon>Hyphomicrobiales</taxon>
        <taxon>Boseaceae</taxon>
        <taxon>Bosea</taxon>
    </lineage>
</organism>
<accession>A0ABU3S2V5</accession>
<keyword evidence="1" id="KW-0732">Signal</keyword>
<feature type="chain" id="PRO_5047219430" evidence="1">
    <location>
        <begin position="20"/>
        <end position="45"/>
    </location>
</feature>